<sequence length="416" mass="45937">MQRPQSSFPAQVHHFTIAKFSHTTTLIDHVGPLTWNHVTGNGELHCIFEKIADPSLVSSSLTQKVLRGNDMLEQVDLVYQIRLAAMSAQLVPIPKSHFAVVVKSPCIAVKYPERETHIRRFQIKFSTEHDYFMALALLAPIRASSPASTVSYSLPGFSHHPPAVVQPTLAKGPEVVDQPSHGHTTIPDAPSSSLEAANSQLSSVSAIHDMDQLNQMLPPKRDLPFSKPAAKRARTANAPRTTQAKQKKSPFNEPHPPNPSDSPKHKPVDTTKGLYMGPGASETQSQNPSQSDSCHPMSQPQMINDEPPMSSQMPPTEGLVDHMPQVSTGHQLLPMQRQIGIPNTPSQPNKQEQEPGPRAVPAVMADQLTEYLAHPTPERIAFLENWMCELIEDDGFMTLCQDVEGTWRRFAFGRNQ</sequence>
<reference evidence="2" key="1">
    <citation type="submission" date="2022-12" db="EMBL/GenBank/DDBJ databases">
        <authorList>
            <person name="Petersen C."/>
        </authorList>
    </citation>
    <scope>NUCLEOTIDE SEQUENCE</scope>
    <source>
        <strain evidence="2">IBT 35673</strain>
    </source>
</reference>
<name>A0A9W9Q848_PENBR</name>
<dbReference type="Proteomes" id="UP001147695">
    <property type="component" value="Unassembled WGS sequence"/>
</dbReference>
<dbReference type="InterPro" id="IPR004354">
    <property type="entry name" value="Meiotic_Rec114"/>
</dbReference>
<feature type="compositionally biased region" description="Polar residues" evidence="1">
    <location>
        <begin position="190"/>
        <end position="201"/>
    </location>
</feature>
<dbReference type="AlphaFoldDB" id="A0A9W9Q848"/>
<gene>
    <name evidence="2" type="ORF">N7452_008434</name>
</gene>
<feature type="compositionally biased region" description="Polar residues" evidence="1">
    <location>
        <begin position="281"/>
        <end position="302"/>
    </location>
</feature>
<organism evidence="2 3">
    <name type="scientific">Penicillium brevicompactum</name>
    <dbReference type="NCBI Taxonomy" id="5074"/>
    <lineage>
        <taxon>Eukaryota</taxon>
        <taxon>Fungi</taxon>
        <taxon>Dikarya</taxon>
        <taxon>Ascomycota</taxon>
        <taxon>Pezizomycotina</taxon>
        <taxon>Eurotiomycetes</taxon>
        <taxon>Eurotiomycetidae</taxon>
        <taxon>Eurotiales</taxon>
        <taxon>Aspergillaceae</taxon>
        <taxon>Penicillium</taxon>
    </lineage>
</organism>
<accession>A0A9W9Q848</accession>
<protein>
    <submittedName>
        <fullName evidence="2">Uncharacterized protein</fullName>
    </submittedName>
</protein>
<evidence type="ECO:0000313" key="3">
    <source>
        <dbReference type="Proteomes" id="UP001147695"/>
    </source>
</evidence>
<reference evidence="2" key="2">
    <citation type="journal article" date="2023" name="IMA Fungus">
        <title>Comparative genomic study of the Penicillium genus elucidates a diverse pangenome and 15 lateral gene transfer events.</title>
        <authorList>
            <person name="Petersen C."/>
            <person name="Sorensen T."/>
            <person name="Nielsen M.R."/>
            <person name="Sondergaard T.E."/>
            <person name="Sorensen J.L."/>
            <person name="Fitzpatrick D.A."/>
            <person name="Frisvad J.C."/>
            <person name="Nielsen K.L."/>
        </authorList>
    </citation>
    <scope>NUCLEOTIDE SEQUENCE</scope>
    <source>
        <strain evidence="2">IBT 35673</strain>
    </source>
</reference>
<feature type="region of interest" description="Disordered" evidence="1">
    <location>
        <begin position="173"/>
        <end position="201"/>
    </location>
</feature>
<proteinExistence type="predicted"/>
<dbReference type="Pfam" id="PF03525">
    <property type="entry name" value="Meiotic_rec114"/>
    <property type="match status" value="1"/>
</dbReference>
<evidence type="ECO:0000313" key="2">
    <source>
        <dbReference type="EMBL" id="KAJ5328044.1"/>
    </source>
</evidence>
<comment type="caution">
    <text evidence="2">The sequence shown here is derived from an EMBL/GenBank/DDBJ whole genome shotgun (WGS) entry which is preliminary data.</text>
</comment>
<dbReference type="EMBL" id="JAPZBQ010000005">
    <property type="protein sequence ID" value="KAJ5328044.1"/>
    <property type="molecule type" value="Genomic_DNA"/>
</dbReference>
<evidence type="ECO:0000256" key="1">
    <source>
        <dbReference type="SAM" id="MobiDB-lite"/>
    </source>
</evidence>
<feature type="region of interest" description="Disordered" evidence="1">
    <location>
        <begin position="216"/>
        <end position="323"/>
    </location>
</feature>
<dbReference type="GO" id="GO:0007131">
    <property type="term" value="P:reciprocal meiotic recombination"/>
    <property type="evidence" value="ECO:0007669"/>
    <property type="project" value="InterPro"/>
</dbReference>